<gene>
    <name evidence="1" type="ORF">NCTC12022_00829</name>
</gene>
<sequence>MKEKNSIIEIIPIEQTGHICKPTTIATIDLYYATQHDFPPIPLNKKNNPLHQGVIKNPLSMRQLAKEVGSKQGELLEIKQVQDLATKIGYQHTLHSFDNLKHFKVLITSSIDEGNLIFAAFSVSLNKDDLGQPTTTATDEDKNEHAAVIHGYDEDRIIFSHWGQQRSSSFEEFYNSSRTLVDKRKSEQYINVKGKNAKGYKYDLIKNNDAEIKSEFKTSITPEENSGFKAKLLIIKNPKEYLEQFKKHRIELLEGYRLKLKQEETKLFNQNKTLIPQDKTNELDIRHLAHVFLDGEIGGTPLSGGSFLSSIHKLGAFLHFIFSPTKERTPLNRLIINLASSPAIGDENFFKKIQHHLANLYEFETEKQTIVTKYKKSENDNWVDIDVDLHKTAKKIISQFKEQKDLFIGGGFSGHPGHSAVYRLSQQKNEVYFCIYDPSNASFHETTALPSGTIGYYPIYAFTIPYLPENEFFLNDLLVALFRLELLPIINNNLFAYTERDLYQILHFAPSIAKGRVLPCDKLSNPRLPQQSGTCTWRAMELFIDALIPEPIASLQFMLAYQLHCFHSLEINQEHSEKIRPQSSQTIQLLEYSLVKLAKNVHSIEKLNEEEVKLIVENIKKWKNNLKNIPAITSQHIVLPKHLPTPLVTNPFFTKDLTIRSEAHLPKKGLEIFSSLSFMECIKTLVASSQVRDSAYIQRVEDFCFRFCNLSSPLIEPKSLRAEEQTTLLQNLNQIITQYHGLNKTLMPQSVVVTLSFMSLIDRLGKEKAFYFNDEGLSGPPPYFQQMSLFLNRLPRNPFLTTLNPKLDFLLNQLPFFYQNTQQQSLLDYYYRICDQASDEEKKILEQAWELLVRKKESPELITAVYKLFYGKNASYYCFLSQEERKKLNNSTPKLGKAFAIQAHIEAILVSCLEKVANLAYNSSNVLLWGVSPHLKINISKKYENEIVSQERIVRLEVESILVTDEMKESSRELFLKRSLLNTISLKDTIYYNALLSHFDGNSPNSQQIPYEQVVLQYEHPLGAGKSNQHPLIKSISTQQSIKNLLYHLRVSESCQVTAVLSALSNHLEWFESDDSKIIFGFQYLNPGDY</sequence>
<dbReference type="AlphaFoldDB" id="A0A2X1SLT1"/>
<dbReference type="RefSeq" id="WP_112854623.1">
    <property type="nucleotide sequence ID" value="NZ_UASS01000006.1"/>
</dbReference>
<reference evidence="1 2" key="1">
    <citation type="submission" date="2018-06" db="EMBL/GenBank/DDBJ databases">
        <authorList>
            <consortium name="Pathogen Informatics"/>
            <person name="Doyle S."/>
        </authorList>
    </citation>
    <scope>NUCLEOTIDE SEQUENCE [LARGE SCALE GENOMIC DNA]</scope>
    <source>
        <strain evidence="1 2">NCTC12022</strain>
    </source>
</reference>
<protein>
    <submittedName>
        <fullName evidence="1">Uncharacterized protein</fullName>
    </submittedName>
</protein>
<dbReference type="Proteomes" id="UP000251942">
    <property type="component" value="Unassembled WGS sequence"/>
</dbReference>
<proteinExistence type="predicted"/>
<evidence type="ECO:0000313" key="2">
    <source>
        <dbReference type="Proteomes" id="UP000251942"/>
    </source>
</evidence>
<accession>A0A2X1SLT1</accession>
<evidence type="ECO:0000313" key="1">
    <source>
        <dbReference type="EMBL" id="SPX60113.1"/>
    </source>
</evidence>
<dbReference type="EMBL" id="UASS01000006">
    <property type="protein sequence ID" value="SPX60113.1"/>
    <property type="molecule type" value="Genomic_DNA"/>
</dbReference>
<organism evidence="1 2">
    <name type="scientific">Legionella feeleii</name>
    <dbReference type="NCBI Taxonomy" id="453"/>
    <lineage>
        <taxon>Bacteria</taxon>
        <taxon>Pseudomonadati</taxon>
        <taxon>Pseudomonadota</taxon>
        <taxon>Gammaproteobacteria</taxon>
        <taxon>Legionellales</taxon>
        <taxon>Legionellaceae</taxon>
        <taxon>Legionella</taxon>
    </lineage>
</organism>
<name>A0A2X1SLT1_9GAMM</name>